<dbReference type="Gramene" id="ONIVA05G06230.1">
    <property type="protein sequence ID" value="ONIVA05G06230.1"/>
    <property type="gene ID" value="ONIVA05G06230"/>
</dbReference>
<reference evidence="2" key="1">
    <citation type="submission" date="2015-04" db="UniProtKB">
        <authorList>
            <consortium name="EnsemblPlants"/>
        </authorList>
    </citation>
    <scope>IDENTIFICATION</scope>
    <source>
        <strain evidence="2">SL10</strain>
    </source>
</reference>
<sequence>MTWGVGTSASRGRGGEASAREEEERRCSRASAREGEERHRSRRRIEGKRDKGGIVIMEFDKLSASTGTRPLTAGGDVTIDSDTPVKTCT</sequence>
<dbReference type="EnsemblPlants" id="ONIVA05G06230.1">
    <property type="protein sequence ID" value="ONIVA05G06230.1"/>
    <property type="gene ID" value="ONIVA05G06230"/>
</dbReference>
<dbReference type="HOGENOM" id="CLU_2458600_0_0_1"/>
<evidence type="ECO:0000313" key="2">
    <source>
        <dbReference type="EnsemblPlants" id="ONIVA05G06230.1"/>
    </source>
</evidence>
<name>A0A0E0HAJ3_ORYNI</name>
<feature type="compositionally biased region" description="Polar residues" evidence="1">
    <location>
        <begin position="80"/>
        <end position="89"/>
    </location>
</feature>
<protein>
    <submittedName>
        <fullName evidence="2">Uncharacterized protein</fullName>
    </submittedName>
</protein>
<dbReference type="AlphaFoldDB" id="A0A0E0HAJ3"/>
<keyword evidence="3" id="KW-1185">Reference proteome</keyword>
<feature type="region of interest" description="Disordered" evidence="1">
    <location>
        <begin position="1"/>
        <end position="51"/>
    </location>
</feature>
<feature type="region of interest" description="Disordered" evidence="1">
    <location>
        <begin position="65"/>
        <end position="89"/>
    </location>
</feature>
<accession>A0A0E0HAJ3</accession>
<evidence type="ECO:0000256" key="1">
    <source>
        <dbReference type="SAM" id="MobiDB-lite"/>
    </source>
</evidence>
<dbReference type="Proteomes" id="UP000006591">
    <property type="component" value="Chromosome 5"/>
</dbReference>
<evidence type="ECO:0000313" key="3">
    <source>
        <dbReference type="Proteomes" id="UP000006591"/>
    </source>
</evidence>
<reference evidence="2" key="2">
    <citation type="submission" date="2018-04" db="EMBL/GenBank/DDBJ databases">
        <title>OnivRS2 (Oryza nivara Reference Sequence Version 2).</title>
        <authorList>
            <person name="Zhang J."/>
            <person name="Kudrna D."/>
            <person name="Lee S."/>
            <person name="Talag J."/>
            <person name="Rajasekar S."/>
            <person name="Welchert J."/>
            <person name="Hsing Y.-I."/>
            <person name="Wing R.A."/>
        </authorList>
    </citation>
    <scope>NUCLEOTIDE SEQUENCE [LARGE SCALE GENOMIC DNA]</scope>
    <source>
        <strain evidence="2">SL10</strain>
    </source>
</reference>
<organism evidence="2">
    <name type="scientific">Oryza nivara</name>
    <name type="common">Indian wild rice</name>
    <name type="synonym">Oryza sativa f. spontanea</name>
    <dbReference type="NCBI Taxonomy" id="4536"/>
    <lineage>
        <taxon>Eukaryota</taxon>
        <taxon>Viridiplantae</taxon>
        <taxon>Streptophyta</taxon>
        <taxon>Embryophyta</taxon>
        <taxon>Tracheophyta</taxon>
        <taxon>Spermatophyta</taxon>
        <taxon>Magnoliopsida</taxon>
        <taxon>Liliopsida</taxon>
        <taxon>Poales</taxon>
        <taxon>Poaceae</taxon>
        <taxon>BOP clade</taxon>
        <taxon>Oryzoideae</taxon>
        <taxon>Oryzeae</taxon>
        <taxon>Oryzinae</taxon>
        <taxon>Oryza</taxon>
    </lineage>
</organism>
<proteinExistence type="predicted"/>
<feature type="compositionally biased region" description="Basic and acidic residues" evidence="1">
    <location>
        <begin position="18"/>
        <end position="39"/>
    </location>
</feature>